<evidence type="ECO:0000256" key="1">
    <source>
        <dbReference type="SAM" id="MobiDB-lite"/>
    </source>
</evidence>
<evidence type="ECO:0000313" key="3">
    <source>
        <dbReference type="EMBL" id="KAH6898286.1"/>
    </source>
</evidence>
<dbReference type="AlphaFoldDB" id="A0A9P8WFS8"/>
<reference evidence="3 4" key="1">
    <citation type="journal article" date="2021" name="Nat. Commun.">
        <title>Genetic determinants of endophytism in the Arabidopsis root mycobiome.</title>
        <authorList>
            <person name="Mesny F."/>
            <person name="Miyauchi S."/>
            <person name="Thiergart T."/>
            <person name="Pickel B."/>
            <person name="Atanasova L."/>
            <person name="Karlsson M."/>
            <person name="Huettel B."/>
            <person name="Barry K.W."/>
            <person name="Haridas S."/>
            <person name="Chen C."/>
            <person name="Bauer D."/>
            <person name="Andreopoulos W."/>
            <person name="Pangilinan J."/>
            <person name="LaButti K."/>
            <person name="Riley R."/>
            <person name="Lipzen A."/>
            <person name="Clum A."/>
            <person name="Drula E."/>
            <person name="Henrissat B."/>
            <person name="Kohler A."/>
            <person name="Grigoriev I.V."/>
            <person name="Martin F.M."/>
            <person name="Hacquard S."/>
        </authorList>
    </citation>
    <scope>NUCLEOTIDE SEQUENCE [LARGE SCALE GENOMIC DNA]</scope>
    <source>
        <strain evidence="3 4">MPI-CAGE-CH-0241</strain>
    </source>
</reference>
<dbReference type="OrthoDB" id="5279542at2759"/>
<keyword evidence="2" id="KW-1133">Transmembrane helix</keyword>
<evidence type="ECO:0000313" key="4">
    <source>
        <dbReference type="Proteomes" id="UP000777438"/>
    </source>
</evidence>
<sequence length="277" mass="31169">MEKTTAPPPQQQQRPLDQQRQQQPISQYQPVYQQYQPFPPQGQAMRTVLASPRGMWSSKLTLRIFSIVFSLIIIGVAAGVAIYDLLPIVEFCPPAGLAFIWNVAESICICVRGGHRGIAPGAVVALDLLIWLGYLAAVVFHGIWGISDYYYEYGYESGNEFSEGHGSAYGRALFSFGIMEILIHIALFIIACYETHDRNKRTQVVYVQPGTEFAAMYPPPNFQMPQVYQQPIYSQPFQQQHLSGYYAPLPQDQTKKNMQPAFAPVQPVHHQPSTQAE</sequence>
<feature type="transmembrane region" description="Helical" evidence="2">
    <location>
        <begin position="123"/>
        <end position="144"/>
    </location>
</feature>
<proteinExistence type="predicted"/>
<accession>A0A9P8WFS8</accession>
<feature type="transmembrane region" description="Helical" evidence="2">
    <location>
        <begin position="172"/>
        <end position="193"/>
    </location>
</feature>
<feature type="transmembrane region" description="Helical" evidence="2">
    <location>
        <begin position="60"/>
        <end position="83"/>
    </location>
</feature>
<keyword evidence="2" id="KW-0812">Transmembrane</keyword>
<comment type="caution">
    <text evidence="3">The sequence shown here is derived from an EMBL/GenBank/DDBJ whole genome shotgun (WGS) entry which is preliminary data.</text>
</comment>
<feature type="region of interest" description="Disordered" evidence="1">
    <location>
        <begin position="1"/>
        <end position="24"/>
    </location>
</feature>
<name>A0A9P8WFS8_9HYPO</name>
<dbReference type="EMBL" id="JAGPYM010000002">
    <property type="protein sequence ID" value="KAH6898286.1"/>
    <property type="molecule type" value="Genomic_DNA"/>
</dbReference>
<feature type="transmembrane region" description="Helical" evidence="2">
    <location>
        <begin position="95"/>
        <end position="111"/>
    </location>
</feature>
<protein>
    <submittedName>
        <fullName evidence="3">Uncharacterized protein</fullName>
    </submittedName>
</protein>
<keyword evidence="2" id="KW-0472">Membrane</keyword>
<keyword evidence="4" id="KW-1185">Reference proteome</keyword>
<organism evidence="3 4">
    <name type="scientific">Thelonectria olida</name>
    <dbReference type="NCBI Taxonomy" id="1576542"/>
    <lineage>
        <taxon>Eukaryota</taxon>
        <taxon>Fungi</taxon>
        <taxon>Dikarya</taxon>
        <taxon>Ascomycota</taxon>
        <taxon>Pezizomycotina</taxon>
        <taxon>Sordariomycetes</taxon>
        <taxon>Hypocreomycetidae</taxon>
        <taxon>Hypocreales</taxon>
        <taxon>Nectriaceae</taxon>
        <taxon>Thelonectria</taxon>
    </lineage>
</organism>
<dbReference type="Proteomes" id="UP000777438">
    <property type="component" value="Unassembled WGS sequence"/>
</dbReference>
<feature type="compositionally biased region" description="Low complexity" evidence="1">
    <location>
        <begin position="11"/>
        <end position="24"/>
    </location>
</feature>
<feature type="compositionally biased region" description="Pro residues" evidence="1">
    <location>
        <begin position="1"/>
        <end position="10"/>
    </location>
</feature>
<gene>
    <name evidence="3" type="ORF">B0T10DRAFT_102967</name>
</gene>
<dbReference type="SUPFAM" id="SSF81995">
    <property type="entry name" value="beta-sandwich domain of Sec23/24"/>
    <property type="match status" value="1"/>
</dbReference>
<evidence type="ECO:0000256" key="2">
    <source>
        <dbReference type="SAM" id="Phobius"/>
    </source>
</evidence>